<dbReference type="InterPro" id="IPR036412">
    <property type="entry name" value="HAD-like_sf"/>
</dbReference>
<dbReference type="PANTHER" id="PTHR18901">
    <property type="entry name" value="2-DEOXYGLUCOSE-6-PHOSPHATE PHOSPHATASE 2"/>
    <property type="match status" value="1"/>
</dbReference>
<evidence type="ECO:0000313" key="2">
    <source>
        <dbReference type="Proteomes" id="UP000198741"/>
    </source>
</evidence>
<dbReference type="SFLD" id="SFLDG01129">
    <property type="entry name" value="C1.5:_HAD__Beta-PGM__Phosphata"/>
    <property type="match status" value="1"/>
</dbReference>
<dbReference type="PANTHER" id="PTHR18901:SF38">
    <property type="entry name" value="PSEUDOURIDINE-5'-PHOSPHATASE"/>
    <property type="match status" value="1"/>
</dbReference>
<dbReference type="Pfam" id="PF13419">
    <property type="entry name" value="HAD_2"/>
    <property type="match status" value="1"/>
</dbReference>
<dbReference type="EMBL" id="LT629710">
    <property type="protein sequence ID" value="SDP35435.1"/>
    <property type="molecule type" value="Genomic_DNA"/>
</dbReference>
<dbReference type="InterPro" id="IPR023214">
    <property type="entry name" value="HAD_sf"/>
</dbReference>
<dbReference type="Gene3D" id="3.40.50.1000">
    <property type="entry name" value="HAD superfamily/HAD-like"/>
    <property type="match status" value="1"/>
</dbReference>
<dbReference type="CDD" id="cd07505">
    <property type="entry name" value="HAD_BPGM-like"/>
    <property type="match status" value="1"/>
</dbReference>
<dbReference type="OrthoDB" id="9797743at2"/>
<keyword evidence="2" id="KW-1185">Reference proteome</keyword>
<dbReference type="InterPro" id="IPR006439">
    <property type="entry name" value="HAD-SF_hydro_IA"/>
</dbReference>
<dbReference type="InterPro" id="IPR023198">
    <property type="entry name" value="PGP-like_dom2"/>
</dbReference>
<sequence>MPPAAGRLDAVLFDMDGTLTDSERLWTIALEQVAEYYGGQLSSSAREAMVGQDMWATIDLLHQEVRVDARPTDTAKMLTDRTMDIFRNGLPFKDGAPELLKAVRAAGLRTALVTATYRELVDVALDTLGHDSFDAVVCGDEVAANKPDPAPYLRALQLLDLPAAECLVIEDSPTGSRSAVSAGIGVLVVPSEMPVPAAPGLFFADTLVGVDVDRLRTVHGELLAERAGCLNLG</sequence>
<dbReference type="Proteomes" id="UP000198741">
    <property type="component" value="Chromosome I"/>
</dbReference>
<dbReference type="FunFam" id="3.40.50.1000:FF:000162">
    <property type="entry name" value="HAD-like protein"/>
    <property type="match status" value="1"/>
</dbReference>
<protein>
    <submittedName>
        <fullName evidence="1">Haloacid dehalogenase superfamily, subfamily IA, variant 3 with third motif having DD or ED</fullName>
    </submittedName>
</protein>
<dbReference type="SFLD" id="SFLDS00003">
    <property type="entry name" value="Haloacid_Dehalogenase"/>
    <property type="match status" value="1"/>
</dbReference>
<dbReference type="PRINTS" id="PR00413">
    <property type="entry name" value="HADHALOGNASE"/>
</dbReference>
<evidence type="ECO:0000313" key="1">
    <source>
        <dbReference type="EMBL" id="SDP35435.1"/>
    </source>
</evidence>
<dbReference type="Gene3D" id="1.10.150.240">
    <property type="entry name" value="Putative phosphatase, domain 2"/>
    <property type="match status" value="1"/>
</dbReference>
<dbReference type="AlphaFoldDB" id="A0A1H0S1E0"/>
<dbReference type="NCBIfam" id="TIGR01509">
    <property type="entry name" value="HAD-SF-IA-v3"/>
    <property type="match status" value="1"/>
</dbReference>
<dbReference type="STRING" id="1090615.SAMN04515671_3851"/>
<dbReference type="InterPro" id="IPR041492">
    <property type="entry name" value="HAD_2"/>
</dbReference>
<name>A0A1H0S1E0_9ACTN</name>
<organism evidence="1 2">
    <name type="scientific">Nakamurella panacisegetis</name>
    <dbReference type="NCBI Taxonomy" id="1090615"/>
    <lineage>
        <taxon>Bacteria</taxon>
        <taxon>Bacillati</taxon>
        <taxon>Actinomycetota</taxon>
        <taxon>Actinomycetes</taxon>
        <taxon>Nakamurellales</taxon>
        <taxon>Nakamurellaceae</taxon>
        <taxon>Nakamurella</taxon>
    </lineage>
</organism>
<accession>A0A1H0S1E0</accession>
<dbReference type="SUPFAM" id="SSF56784">
    <property type="entry name" value="HAD-like"/>
    <property type="match status" value="1"/>
</dbReference>
<gene>
    <name evidence="1" type="ORF">SAMN04515671_3851</name>
</gene>
<reference evidence="1 2" key="1">
    <citation type="submission" date="2016-10" db="EMBL/GenBank/DDBJ databases">
        <authorList>
            <person name="de Groot N.N."/>
        </authorList>
    </citation>
    <scope>NUCLEOTIDE SEQUENCE [LARGE SCALE GENOMIC DNA]</scope>
    <source>
        <strain evidence="2">P4-7,KCTC 19426,CECT 7604</strain>
    </source>
</reference>
<proteinExistence type="predicted"/>